<keyword evidence="2" id="KW-0378">Hydrolase</keyword>
<dbReference type="PANTHER" id="PTHR42812:SF15">
    <property type="entry name" value="HYDROLASE, PUTATIVE (AFU_ORTHOLOGUE AFUA_2G00930)-RELATED"/>
    <property type="match status" value="1"/>
</dbReference>
<gene>
    <name evidence="2" type="ORF">UCRPA7_6172</name>
</gene>
<dbReference type="eggNOG" id="ENOG502RT0S">
    <property type="taxonomic scope" value="Eukaryota"/>
</dbReference>
<feature type="domain" description="Beta-xylosidase C-terminal Concanavalin A-like" evidence="1">
    <location>
        <begin position="63"/>
        <end position="243"/>
    </location>
</feature>
<dbReference type="EMBL" id="KB933222">
    <property type="protein sequence ID" value="EON98345.1"/>
    <property type="molecule type" value="Genomic_DNA"/>
</dbReference>
<dbReference type="PANTHER" id="PTHR42812">
    <property type="entry name" value="BETA-XYLOSIDASE"/>
    <property type="match status" value="1"/>
</dbReference>
<name>R8BGA9_PHAM7</name>
<dbReference type="GeneID" id="19326801"/>
<dbReference type="InterPro" id="IPR051795">
    <property type="entry name" value="Glycosyl_Hydrlase_43"/>
</dbReference>
<dbReference type="InterPro" id="IPR013320">
    <property type="entry name" value="ConA-like_dom_sf"/>
</dbReference>
<dbReference type="Gene3D" id="2.60.120.200">
    <property type="match status" value="1"/>
</dbReference>
<sequence>MRPIHILRSQLAADGLSQVKTVNVFNASDVSADGIEGNRMYKRDGTYYILDDHPGDTTYIWKGTSLEPAWEWNHNPDTTRYTVNNGLTLSTATVTSDLYAARNTLTHRIHGEFPVGTVAIDFTKMADGDFFGLAAFRDRSASIGVFRNGSSYSLQVVHNMTQDESTWATTSNGTVVATANISGKKVWLRVSLDARASGTKAADFCYSTNGKTFMKLGPSYTMWTNWAYFMGYRFGIFNYATKALGGSIFISSFTSS</sequence>
<keyword evidence="3" id="KW-1185">Reference proteome</keyword>
<dbReference type="KEGG" id="tmn:UCRPA7_6172"/>
<evidence type="ECO:0000313" key="2">
    <source>
        <dbReference type="EMBL" id="EON98345.1"/>
    </source>
</evidence>
<reference evidence="3" key="1">
    <citation type="journal article" date="2013" name="Genome Announc.">
        <title>Draft genome sequence of the ascomycete Phaeoacremonium aleophilum strain UCR-PA7, a causal agent of the esca disease complex in grapevines.</title>
        <authorList>
            <person name="Blanco-Ulate B."/>
            <person name="Rolshausen P."/>
            <person name="Cantu D."/>
        </authorList>
    </citation>
    <scope>NUCLEOTIDE SEQUENCE [LARGE SCALE GENOMIC DNA]</scope>
    <source>
        <strain evidence="3">UCR-PA7</strain>
    </source>
</reference>
<dbReference type="RefSeq" id="XP_007916903.1">
    <property type="nucleotide sequence ID" value="XM_007918712.1"/>
</dbReference>
<proteinExistence type="predicted"/>
<dbReference type="OrthoDB" id="2139957at2759"/>
<dbReference type="HOGENOM" id="CLU_1086600_0_0_1"/>
<dbReference type="SUPFAM" id="SSF49899">
    <property type="entry name" value="Concanavalin A-like lectins/glucanases"/>
    <property type="match status" value="1"/>
</dbReference>
<dbReference type="AlphaFoldDB" id="R8BGA9"/>
<organism evidence="2 3">
    <name type="scientific">Phaeoacremonium minimum (strain UCR-PA7)</name>
    <name type="common">Esca disease fungus</name>
    <name type="synonym">Togninia minima</name>
    <dbReference type="NCBI Taxonomy" id="1286976"/>
    <lineage>
        <taxon>Eukaryota</taxon>
        <taxon>Fungi</taxon>
        <taxon>Dikarya</taxon>
        <taxon>Ascomycota</taxon>
        <taxon>Pezizomycotina</taxon>
        <taxon>Sordariomycetes</taxon>
        <taxon>Sordariomycetidae</taxon>
        <taxon>Togniniales</taxon>
        <taxon>Togniniaceae</taxon>
        <taxon>Phaeoacremonium</taxon>
    </lineage>
</organism>
<protein>
    <submittedName>
        <fullName evidence="2">Putative glycosyl hydrolase family 43 protein</fullName>
    </submittedName>
</protein>
<evidence type="ECO:0000259" key="1">
    <source>
        <dbReference type="Pfam" id="PF17851"/>
    </source>
</evidence>
<dbReference type="Pfam" id="PF17851">
    <property type="entry name" value="GH43_C2"/>
    <property type="match status" value="1"/>
</dbReference>
<evidence type="ECO:0000313" key="3">
    <source>
        <dbReference type="Proteomes" id="UP000014074"/>
    </source>
</evidence>
<dbReference type="InterPro" id="IPR041542">
    <property type="entry name" value="GH43_C2"/>
</dbReference>
<accession>R8BGA9</accession>
<dbReference type="Proteomes" id="UP000014074">
    <property type="component" value="Unassembled WGS sequence"/>
</dbReference>
<dbReference type="GO" id="GO:0016787">
    <property type="term" value="F:hydrolase activity"/>
    <property type="evidence" value="ECO:0007669"/>
    <property type="project" value="UniProtKB-KW"/>
</dbReference>